<dbReference type="AlphaFoldDB" id="A0A4Z2FCI6"/>
<comment type="caution">
    <text evidence="2">The sequence shown here is derived from an EMBL/GenBank/DDBJ whole genome shotgun (WGS) entry which is preliminary data.</text>
</comment>
<dbReference type="EMBL" id="SRLO01001355">
    <property type="protein sequence ID" value="TNN38625.1"/>
    <property type="molecule type" value="Genomic_DNA"/>
</dbReference>
<reference evidence="2 3" key="1">
    <citation type="submission" date="2019-03" db="EMBL/GenBank/DDBJ databases">
        <title>First draft genome of Liparis tanakae, snailfish: a comprehensive survey of snailfish specific genes.</title>
        <authorList>
            <person name="Kim W."/>
            <person name="Song I."/>
            <person name="Jeong J.-H."/>
            <person name="Kim D."/>
            <person name="Kim S."/>
            <person name="Ryu S."/>
            <person name="Song J.Y."/>
            <person name="Lee S.K."/>
        </authorList>
    </citation>
    <scope>NUCLEOTIDE SEQUENCE [LARGE SCALE GENOMIC DNA]</scope>
    <source>
        <tissue evidence="2">Muscle</tissue>
    </source>
</reference>
<proteinExistence type="predicted"/>
<accession>A0A4Z2FCI6</accession>
<evidence type="ECO:0000313" key="2">
    <source>
        <dbReference type="EMBL" id="TNN38625.1"/>
    </source>
</evidence>
<evidence type="ECO:0000256" key="1">
    <source>
        <dbReference type="SAM" id="MobiDB-lite"/>
    </source>
</evidence>
<evidence type="ECO:0000313" key="3">
    <source>
        <dbReference type="Proteomes" id="UP000314294"/>
    </source>
</evidence>
<dbReference type="Proteomes" id="UP000314294">
    <property type="component" value="Unassembled WGS sequence"/>
</dbReference>
<keyword evidence="3" id="KW-1185">Reference proteome</keyword>
<name>A0A4Z2FCI6_9TELE</name>
<organism evidence="2 3">
    <name type="scientific">Liparis tanakae</name>
    <name type="common">Tanaka's snailfish</name>
    <dbReference type="NCBI Taxonomy" id="230148"/>
    <lineage>
        <taxon>Eukaryota</taxon>
        <taxon>Metazoa</taxon>
        <taxon>Chordata</taxon>
        <taxon>Craniata</taxon>
        <taxon>Vertebrata</taxon>
        <taxon>Euteleostomi</taxon>
        <taxon>Actinopterygii</taxon>
        <taxon>Neopterygii</taxon>
        <taxon>Teleostei</taxon>
        <taxon>Neoteleostei</taxon>
        <taxon>Acanthomorphata</taxon>
        <taxon>Eupercaria</taxon>
        <taxon>Perciformes</taxon>
        <taxon>Cottioidei</taxon>
        <taxon>Cottales</taxon>
        <taxon>Liparidae</taxon>
        <taxon>Liparis</taxon>
    </lineage>
</organism>
<feature type="region of interest" description="Disordered" evidence="1">
    <location>
        <begin position="53"/>
        <end position="73"/>
    </location>
</feature>
<gene>
    <name evidence="2" type="ORF">EYF80_051204</name>
</gene>
<sequence>MRESTQKCRRRKCKNSHCARRRGRGDTWTWCPQGPSESPAVFTSRMECARTRTEGRSGGNCEATKREASIPSPVTMATYLHPHSATIPEHGDMKCA</sequence>
<protein>
    <submittedName>
        <fullName evidence="2">Uncharacterized protein</fullName>
    </submittedName>
</protein>